<evidence type="ECO:0000313" key="2">
    <source>
        <dbReference type="EMBL" id="KAG0561060.1"/>
    </source>
</evidence>
<organism evidence="2 3">
    <name type="scientific">Ceratodon purpureus</name>
    <name type="common">Fire moss</name>
    <name type="synonym">Dicranum purpureum</name>
    <dbReference type="NCBI Taxonomy" id="3225"/>
    <lineage>
        <taxon>Eukaryota</taxon>
        <taxon>Viridiplantae</taxon>
        <taxon>Streptophyta</taxon>
        <taxon>Embryophyta</taxon>
        <taxon>Bryophyta</taxon>
        <taxon>Bryophytina</taxon>
        <taxon>Bryopsida</taxon>
        <taxon>Dicranidae</taxon>
        <taxon>Pseudoditrichales</taxon>
        <taxon>Ditrichaceae</taxon>
        <taxon>Ceratodon</taxon>
    </lineage>
</organism>
<reference evidence="2" key="1">
    <citation type="submission" date="2020-06" db="EMBL/GenBank/DDBJ databases">
        <title>WGS assembly of Ceratodon purpureus strain R40.</title>
        <authorList>
            <person name="Carey S.B."/>
            <person name="Jenkins J."/>
            <person name="Shu S."/>
            <person name="Lovell J.T."/>
            <person name="Sreedasyam A."/>
            <person name="Maumus F."/>
            <person name="Tiley G.P."/>
            <person name="Fernandez-Pozo N."/>
            <person name="Barry K."/>
            <person name="Chen C."/>
            <person name="Wang M."/>
            <person name="Lipzen A."/>
            <person name="Daum C."/>
            <person name="Saski C.A."/>
            <person name="Payton A.C."/>
            <person name="Mcbreen J.C."/>
            <person name="Conrad R.E."/>
            <person name="Kollar L.M."/>
            <person name="Olsson S."/>
            <person name="Huttunen S."/>
            <person name="Landis J.B."/>
            <person name="Wickett N.J."/>
            <person name="Johnson M.G."/>
            <person name="Rensing S.A."/>
            <person name="Grimwood J."/>
            <person name="Schmutz J."/>
            <person name="Mcdaniel S.F."/>
        </authorList>
    </citation>
    <scope>NUCLEOTIDE SEQUENCE</scope>
    <source>
        <strain evidence="2">R40</strain>
    </source>
</reference>
<gene>
    <name evidence="2" type="ORF">KC19_9G034100</name>
</gene>
<comment type="caution">
    <text evidence="2">The sequence shown here is derived from an EMBL/GenBank/DDBJ whole genome shotgun (WGS) entry which is preliminary data.</text>
</comment>
<accession>A0A8T0GPW7</accession>
<feature type="transmembrane region" description="Helical" evidence="1">
    <location>
        <begin position="56"/>
        <end position="73"/>
    </location>
</feature>
<keyword evidence="3" id="KW-1185">Reference proteome</keyword>
<dbReference type="EMBL" id="CM026430">
    <property type="protein sequence ID" value="KAG0561060.1"/>
    <property type="molecule type" value="Genomic_DNA"/>
</dbReference>
<keyword evidence="1" id="KW-0812">Transmembrane</keyword>
<dbReference type="Proteomes" id="UP000822688">
    <property type="component" value="Chromosome 9"/>
</dbReference>
<protein>
    <submittedName>
        <fullName evidence="2">Uncharacterized protein</fullName>
    </submittedName>
</protein>
<name>A0A8T0GPW7_CERPU</name>
<sequence length="99" mass="11399">MSIVQLFPSPFIRFNLLVALLAVRYISHLLVTNPLIMFKFASTELYLQCLFGSSRCLTFCPVYGLCTPAIFIFPEYTITFENTCMILFWCILYSFVVAT</sequence>
<keyword evidence="1" id="KW-1133">Transmembrane helix</keyword>
<proteinExistence type="predicted"/>
<feature type="transmembrane region" description="Helical" evidence="1">
    <location>
        <begin position="12"/>
        <end position="36"/>
    </location>
</feature>
<feature type="transmembrane region" description="Helical" evidence="1">
    <location>
        <begin position="79"/>
        <end position="98"/>
    </location>
</feature>
<keyword evidence="1" id="KW-0472">Membrane</keyword>
<evidence type="ECO:0000313" key="3">
    <source>
        <dbReference type="Proteomes" id="UP000822688"/>
    </source>
</evidence>
<evidence type="ECO:0000256" key="1">
    <source>
        <dbReference type="SAM" id="Phobius"/>
    </source>
</evidence>
<dbReference type="AlphaFoldDB" id="A0A8T0GPW7"/>